<sequence length="83" mass="9569">MDKHMGSHLKNGSRTTLIGKYRNRIQHHHAGIRSNYRAPYRSMSNKYPTLNVHCQEYVNKDDHCYCPYTAHAPNINCAVLVGI</sequence>
<gene>
    <name evidence="1" type="ORF">CISIN_1g044087mg</name>
</gene>
<proteinExistence type="predicted"/>
<accession>A0A067FKZ7</accession>
<dbReference type="Proteomes" id="UP000027120">
    <property type="component" value="Unassembled WGS sequence"/>
</dbReference>
<dbReference type="EMBL" id="KK784908">
    <property type="protein sequence ID" value="KDO64117.1"/>
    <property type="molecule type" value="Genomic_DNA"/>
</dbReference>
<evidence type="ECO:0000313" key="2">
    <source>
        <dbReference type="Proteomes" id="UP000027120"/>
    </source>
</evidence>
<organism evidence="1 2">
    <name type="scientific">Citrus sinensis</name>
    <name type="common">Sweet orange</name>
    <name type="synonym">Citrus aurantium var. sinensis</name>
    <dbReference type="NCBI Taxonomy" id="2711"/>
    <lineage>
        <taxon>Eukaryota</taxon>
        <taxon>Viridiplantae</taxon>
        <taxon>Streptophyta</taxon>
        <taxon>Embryophyta</taxon>
        <taxon>Tracheophyta</taxon>
        <taxon>Spermatophyta</taxon>
        <taxon>Magnoliopsida</taxon>
        <taxon>eudicotyledons</taxon>
        <taxon>Gunneridae</taxon>
        <taxon>Pentapetalae</taxon>
        <taxon>rosids</taxon>
        <taxon>malvids</taxon>
        <taxon>Sapindales</taxon>
        <taxon>Rutaceae</taxon>
        <taxon>Aurantioideae</taxon>
        <taxon>Citrus</taxon>
    </lineage>
</organism>
<evidence type="ECO:0000313" key="1">
    <source>
        <dbReference type="EMBL" id="KDO64117.1"/>
    </source>
</evidence>
<reference evidence="1 2" key="1">
    <citation type="submission" date="2014-04" db="EMBL/GenBank/DDBJ databases">
        <authorList>
            <consortium name="International Citrus Genome Consortium"/>
            <person name="Gmitter F."/>
            <person name="Chen C."/>
            <person name="Farmerie W."/>
            <person name="Harkins T."/>
            <person name="Desany B."/>
            <person name="Mohiuddin M."/>
            <person name="Kodira C."/>
            <person name="Borodovsky M."/>
            <person name="Lomsadze A."/>
            <person name="Burns P."/>
            <person name="Jenkins J."/>
            <person name="Prochnik S."/>
            <person name="Shu S."/>
            <person name="Chapman J."/>
            <person name="Pitluck S."/>
            <person name="Schmutz J."/>
            <person name="Rokhsar D."/>
        </authorList>
    </citation>
    <scope>NUCLEOTIDE SEQUENCE</scope>
</reference>
<dbReference type="AlphaFoldDB" id="A0A067FKZ7"/>
<name>A0A067FKZ7_CITSI</name>
<protein>
    <submittedName>
        <fullName evidence="1">Uncharacterized protein</fullName>
    </submittedName>
</protein>
<keyword evidence="2" id="KW-1185">Reference proteome</keyword>